<name>A0AAU9L9U5_9STRA</name>
<reference evidence="1 3" key="1">
    <citation type="submission" date="2021-11" db="EMBL/GenBank/DDBJ databases">
        <authorList>
            <person name="Islam A."/>
            <person name="Islam S."/>
            <person name="Flora M.S."/>
            <person name="Rahman M."/>
            <person name="Ziaur R.M."/>
            <person name="Epstein J.H."/>
            <person name="Hassan M."/>
            <person name="Klassen M."/>
            <person name="Woodard K."/>
            <person name="Webb A."/>
            <person name="Webby R.J."/>
            <person name="El Zowalaty M.E."/>
        </authorList>
    </citation>
    <scope>NUCLEOTIDE SEQUENCE</scope>
    <source>
        <strain evidence="2">Pbs1</strain>
        <strain evidence="1">Pbs3</strain>
    </source>
</reference>
<dbReference type="EMBL" id="CAKKTJ010000335">
    <property type="protein sequence ID" value="CAH0482689.1"/>
    <property type="molecule type" value="Genomic_DNA"/>
</dbReference>
<dbReference type="Proteomes" id="UP001158986">
    <property type="component" value="Unassembled WGS sequence"/>
</dbReference>
<dbReference type="AlphaFoldDB" id="A0AAU9L9U5"/>
<keyword evidence="3" id="KW-1185">Reference proteome</keyword>
<accession>A0AAU9L9U5</accession>
<comment type="caution">
    <text evidence="1">The sequence shown here is derived from an EMBL/GenBank/DDBJ whole genome shotgun (WGS) entry which is preliminary data.</text>
</comment>
<protein>
    <submittedName>
        <fullName evidence="1">Uncharacterized protein</fullName>
    </submittedName>
</protein>
<evidence type="ECO:0000313" key="4">
    <source>
        <dbReference type="Proteomes" id="UP001160483"/>
    </source>
</evidence>
<sequence>MLSLLLKRVISLAPSTRCYSSHTTLWDLFPSTKARTKPEALPYMMNMKDNLEFALERMRLIGGPVALQLIHPSVSRPKKANPCKRPCSHYRRRLKRYGRRFNK</sequence>
<evidence type="ECO:0000313" key="2">
    <source>
        <dbReference type="EMBL" id="CAH0520986.1"/>
    </source>
</evidence>
<organism evidence="1 4">
    <name type="scientific">Peronospora belbahrii</name>
    <dbReference type="NCBI Taxonomy" id="622444"/>
    <lineage>
        <taxon>Eukaryota</taxon>
        <taxon>Sar</taxon>
        <taxon>Stramenopiles</taxon>
        <taxon>Oomycota</taxon>
        <taxon>Peronosporomycetes</taxon>
        <taxon>Peronosporales</taxon>
        <taxon>Peronosporaceae</taxon>
        <taxon>Peronospora</taxon>
    </lineage>
</organism>
<dbReference type="EMBL" id="CAKLCB010000373">
    <property type="protein sequence ID" value="CAH0520986.1"/>
    <property type="molecule type" value="Genomic_DNA"/>
</dbReference>
<evidence type="ECO:0000313" key="3">
    <source>
        <dbReference type="Proteomes" id="UP001158986"/>
    </source>
</evidence>
<evidence type="ECO:0000313" key="1">
    <source>
        <dbReference type="EMBL" id="CAH0482689.1"/>
    </source>
</evidence>
<proteinExistence type="predicted"/>
<dbReference type="Proteomes" id="UP001160483">
    <property type="component" value="Unassembled WGS sequence"/>
</dbReference>
<gene>
    <name evidence="2" type="ORF">PBS001_LOCUS7447</name>
    <name evidence="1" type="ORF">PBS003_LOCUS9271</name>
</gene>